<dbReference type="Pfam" id="PF03755">
    <property type="entry name" value="YicC-like_N"/>
    <property type="match status" value="1"/>
</dbReference>
<dbReference type="PANTHER" id="PTHR30636">
    <property type="entry name" value="UPF0701 PROTEIN YICC"/>
    <property type="match status" value="1"/>
</dbReference>
<evidence type="ECO:0000256" key="1">
    <source>
        <dbReference type="ARBA" id="ARBA00001968"/>
    </source>
</evidence>
<protein>
    <submittedName>
        <fullName evidence="8">YicC/YloC family endoribonuclease</fullName>
        <ecNumber evidence="8">3.1.-.-</ecNumber>
    </submittedName>
</protein>
<keyword evidence="3" id="KW-0255">Endonuclease</keyword>
<dbReference type="InterPro" id="IPR013551">
    <property type="entry name" value="YicC-like_C"/>
</dbReference>
<sequence>MSDICIHSMTGFARQNGVEDVYSWQWELKSVNGKGLDIRIRLPSGADRLEIPARERIGKALKRGNISATLELRRVEVKSASLTINRAYIETLVALQQDLGLLVDQTPPRLTDLLSLRGVMEAPEPEAAQEDTSAQDKAILDGLDAALAALVDTRRSEGRRLSAVLAGHLDLVERLTLEARSAATLQTAAVAAKLKAQVTVLLEGASVPEDRMVAEIALLAAKADPTEEVDRLEAHVAAARELLVADGAVGRKLDFLAQEFNREANTLMSKAAEMAVTRLGLELKTVIDQFREQVQNVE</sequence>
<dbReference type="NCBIfam" id="TIGR00255">
    <property type="entry name" value="YicC/YloC family endoribonuclease"/>
    <property type="match status" value="1"/>
</dbReference>
<dbReference type="InterPro" id="IPR013527">
    <property type="entry name" value="YicC-like_N"/>
</dbReference>
<comment type="caution">
    <text evidence="8">The sequence shown here is derived from an EMBL/GenBank/DDBJ whole genome shotgun (WGS) entry which is preliminary data.</text>
</comment>
<gene>
    <name evidence="8" type="ORF">ACFSM5_16890</name>
</gene>
<dbReference type="PANTHER" id="PTHR30636:SF3">
    <property type="entry name" value="UPF0701 PROTEIN YICC"/>
    <property type="match status" value="1"/>
</dbReference>
<evidence type="ECO:0000259" key="7">
    <source>
        <dbReference type="Pfam" id="PF08340"/>
    </source>
</evidence>
<keyword evidence="4 8" id="KW-0378">Hydrolase</keyword>
<evidence type="ECO:0000256" key="3">
    <source>
        <dbReference type="ARBA" id="ARBA00022759"/>
    </source>
</evidence>
<evidence type="ECO:0000313" key="9">
    <source>
        <dbReference type="Proteomes" id="UP001597295"/>
    </source>
</evidence>
<proteinExistence type="inferred from homology"/>
<dbReference type="Pfam" id="PF08340">
    <property type="entry name" value="YicC-like_C"/>
    <property type="match status" value="1"/>
</dbReference>
<feature type="domain" description="Endoribonuclease YicC-like C-terminal" evidence="7">
    <location>
        <begin position="186"/>
        <end position="298"/>
    </location>
</feature>
<keyword evidence="2" id="KW-0540">Nuclease</keyword>
<keyword evidence="9" id="KW-1185">Reference proteome</keyword>
<evidence type="ECO:0000256" key="2">
    <source>
        <dbReference type="ARBA" id="ARBA00022722"/>
    </source>
</evidence>
<feature type="domain" description="Endoribonuclease YicC-like N-terminal" evidence="6">
    <location>
        <begin position="6"/>
        <end position="162"/>
    </location>
</feature>
<evidence type="ECO:0000259" key="6">
    <source>
        <dbReference type="Pfam" id="PF03755"/>
    </source>
</evidence>
<evidence type="ECO:0000256" key="4">
    <source>
        <dbReference type="ARBA" id="ARBA00022801"/>
    </source>
</evidence>
<dbReference type="EMBL" id="JBHUIP010000013">
    <property type="protein sequence ID" value="MFD2264584.1"/>
    <property type="molecule type" value="Genomic_DNA"/>
</dbReference>
<organism evidence="8 9">
    <name type="scientific">Lacibacterium aquatile</name>
    <dbReference type="NCBI Taxonomy" id="1168082"/>
    <lineage>
        <taxon>Bacteria</taxon>
        <taxon>Pseudomonadati</taxon>
        <taxon>Pseudomonadota</taxon>
        <taxon>Alphaproteobacteria</taxon>
        <taxon>Rhodospirillales</taxon>
        <taxon>Rhodospirillaceae</taxon>
    </lineage>
</organism>
<name>A0ABW5DXR5_9PROT</name>
<dbReference type="GO" id="GO:0016787">
    <property type="term" value="F:hydrolase activity"/>
    <property type="evidence" value="ECO:0007669"/>
    <property type="project" value="UniProtKB-KW"/>
</dbReference>
<evidence type="ECO:0000313" key="8">
    <source>
        <dbReference type="EMBL" id="MFD2264584.1"/>
    </source>
</evidence>
<accession>A0ABW5DXR5</accession>
<evidence type="ECO:0000256" key="5">
    <source>
        <dbReference type="ARBA" id="ARBA00035648"/>
    </source>
</evidence>
<comment type="cofactor">
    <cofactor evidence="1">
        <name>a divalent metal cation</name>
        <dbReference type="ChEBI" id="CHEBI:60240"/>
    </cofactor>
</comment>
<dbReference type="InterPro" id="IPR005229">
    <property type="entry name" value="YicC/YloC-like"/>
</dbReference>
<dbReference type="Proteomes" id="UP001597295">
    <property type="component" value="Unassembled WGS sequence"/>
</dbReference>
<dbReference type="RefSeq" id="WP_379877676.1">
    <property type="nucleotide sequence ID" value="NZ_JBHUIP010000013.1"/>
</dbReference>
<dbReference type="EC" id="3.1.-.-" evidence="8"/>
<reference evidence="9" key="1">
    <citation type="journal article" date="2019" name="Int. J. Syst. Evol. Microbiol.">
        <title>The Global Catalogue of Microorganisms (GCM) 10K type strain sequencing project: providing services to taxonomists for standard genome sequencing and annotation.</title>
        <authorList>
            <consortium name="The Broad Institute Genomics Platform"/>
            <consortium name="The Broad Institute Genome Sequencing Center for Infectious Disease"/>
            <person name="Wu L."/>
            <person name="Ma J."/>
        </authorList>
    </citation>
    <scope>NUCLEOTIDE SEQUENCE [LARGE SCALE GENOMIC DNA]</scope>
    <source>
        <strain evidence="9">CGMCC 1.19062</strain>
    </source>
</reference>
<comment type="similarity">
    <text evidence="5">Belongs to the YicC/YloC family.</text>
</comment>